<reference evidence="8 9" key="1">
    <citation type="submission" date="2018-06" db="EMBL/GenBank/DDBJ databases">
        <title>Genomic Encyclopedia of Type Strains, Phase IV (KMG-IV): sequencing the most valuable type-strain genomes for metagenomic binning, comparative biology and taxonomic classification.</title>
        <authorList>
            <person name="Goeker M."/>
        </authorList>
    </citation>
    <scope>NUCLEOTIDE SEQUENCE [LARGE SCALE GENOMIC DNA]</scope>
    <source>
        <strain evidence="8 9">DSM 25520</strain>
    </source>
</reference>
<proteinExistence type="inferred from homology"/>
<dbReference type="AlphaFoldDB" id="A0A366HK22"/>
<dbReference type="Pfam" id="PF07195">
    <property type="entry name" value="FliD_C"/>
    <property type="match status" value="1"/>
</dbReference>
<name>A0A366HK22_9BURK</name>
<keyword evidence="8" id="KW-0969">Cilium</keyword>
<dbReference type="Proteomes" id="UP000253628">
    <property type="component" value="Unassembled WGS sequence"/>
</dbReference>
<sequence length="462" mass="47479">MAISSIGVGSNLPLDKLLDDLRNSENNALLAIQSKQITAENRLSAYSKLASSIDALKAAGAAISNTDTFGALKSSVTGDGLTVSASSKAIAGQYSIKVETLATAQTLVTSGQASRTDANGTDGIITITLDDGTAKTLDLAGKSTSLEGLVSAINADPKLGVQATIVNDGSGTPHRLLLTSTKTGTKASVASIDVSGNSTLQGIIGYDSATTPPAANMSVTAATNAAITINGIAISSQANTITDAIDGVTLSLTKADLNATNTVVISRDDSAATKAIGAFVSAYNSLQSTIKSLTTYDVTQKQGSALTGDSLARRVQTQFQSVLNVVGDTGTIRSLGAIGIKSDPKTGVLSIDNDKLTAALKDHLPDVQNLLTGENGLTKKIATIADSFLATDGLINAAKEGTDRSIVDLKKQYDATSARIDSKMEVYRAQFTALDTMVAQMNSVSTYLTQQLSMLGNNSSNK</sequence>
<keyword evidence="9" id="KW-1185">Reference proteome</keyword>
<dbReference type="Pfam" id="PF02465">
    <property type="entry name" value="FliD_N"/>
    <property type="match status" value="1"/>
</dbReference>
<dbReference type="PANTHER" id="PTHR30288:SF0">
    <property type="entry name" value="FLAGELLAR HOOK-ASSOCIATED PROTEIN 2"/>
    <property type="match status" value="1"/>
</dbReference>
<comment type="caution">
    <text evidence="8">The sequence shown here is derived from an EMBL/GenBank/DDBJ whole genome shotgun (WGS) entry which is preliminary data.</text>
</comment>
<evidence type="ECO:0000256" key="4">
    <source>
        <dbReference type="ARBA" id="ARBA00023143"/>
    </source>
</evidence>
<keyword evidence="5" id="KW-0964">Secreted</keyword>
<keyword evidence="8" id="KW-0966">Cell projection</keyword>
<protein>
    <recommendedName>
        <fullName evidence="5">Flagellar hook-associated protein 2</fullName>
        <shortName evidence="5">HAP2</shortName>
    </recommendedName>
    <alternativeName>
        <fullName evidence="5">Flagellar cap protein</fullName>
    </alternativeName>
</protein>
<evidence type="ECO:0000259" key="6">
    <source>
        <dbReference type="Pfam" id="PF02465"/>
    </source>
</evidence>
<dbReference type="InterPro" id="IPR003481">
    <property type="entry name" value="FliD_N"/>
</dbReference>
<organism evidence="8 9">
    <name type="scientific">Eoetvoesiella caeni</name>
    <dbReference type="NCBI Taxonomy" id="645616"/>
    <lineage>
        <taxon>Bacteria</taxon>
        <taxon>Pseudomonadati</taxon>
        <taxon>Pseudomonadota</taxon>
        <taxon>Betaproteobacteria</taxon>
        <taxon>Burkholderiales</taxon>
        <taxon>Alcaligenaceae</taxon>
        <taxon>Eoetvoesiella</taxon>
    </lineage>
</organism>
<keyword evidence="3" id="KW-0175">Coiled coil</keyword>
<evidence type="ECO:0000256" key="2">
    <source>
        <dbReference type="ARBA" id="ARBA00011255"/>
    </source>
</evidence>
<dbReference type="GO" id="GO:0005576">
    <property type="term" value="C:extracellular region"/>
    <property type="evidence" value="ECO:0007669"/>
    <property type="project" value="UniProtKB-SubCell"/>
</dbReference>
<comment type="subcellular location">
    <subcellularLocation>
        <location evidence="5">Secreted</location>
    </subcellularLocation>
    <subcellularLocation>
        <location evidence="5">Bacterial flagellum</location>
    </subcellularLocation>
</comment>
<keyword evidence="4 5" id="KW-0975">Bacterial flagellum</keyword>
<dbReference type="OrthoDB" id="5980200at2"/>
<dbReference type="GO" id="GO:0071973">
    <property type="term" value="P:bacterial-type flagellum-dependent cell motility"/>
    <property type="evidence" value="ECO:0007669"/>
    <property type="project" value="TreeGrafter"/>
</dbReference>
<evidence type="ECO:0000313" key="8">
    <source>
        <dbReference type="EMBL" id="RBP43273.1"/>
    </source>
</evidence>
<comment type="similarity">
    <text evidence="1 5">Belongs to the FliD family.</text>
</comment>
<dbReference type="RefSeq" id="WP_113931563.1">
    <property type="nucleotide sequence ID" value="NZ_JACCEU010000001.1"/>
</dbReference>
<gene>
    <name evidence="8" type="ORF">DFR37_101402</name>
</gene>
<evidence type="ECO:0000256" key="5">
    <source>
        <dbReference type="RuleBase" id="RU362066"/>
    </source>
</evidence>
<evidence type="ECO:0000259" key="7">
    <source>
        <dbReference type="Pfam" id="PF07195"/>
    </source>
</evidence>
<evidence type="ECO:0000256" key="1">
    <source>
        <dbReference type="ARBA" id="ARBA00009764"/>
    </source>
</evidence>
<comment type="subunit">
    <text evidence="2 5">Homopentamer.</text>
</comment>
<dbReference type="PANTHER" id="PTHR30288">
    <property type="entry name" value="FLAGELLAR CAP/ASSEMBLY PROTEIN FLID"/>
    <property type="match status" value="1"/>
</dbReference>
<evidence type="ECO:0000313" key="9">
    <source>
        <dbReference type="Proteomes" id="UP000253628"/>
    </source>
</evidence>
<dbReference type="InterPro" id="IPR040026">
    <property type="entry name" value="FliD"/>
</dbReference>
<feature type="domain" description="Flagellar hook-associated protein 2 N-terminal" evidence="6">
    <location>
        <begin position="10"/>
        <end position="105"/>
    </location>
</feature>
<dbReference type="GO" id="GO:0009421">
    <property type="term" value="C:bacterial-type flagellum filament cap"/>
    <property type="evidence" value="ECO:0007669"/>
    <property type="project" value="InterPro"/>
</dbReference>
<feature type="domain" description="Flagellar hook-associated protein 2 C-terminal" evidence="7">
    <location>
        <begin position="222"/>
        <end position="443"/>
    </location>
</feature>
<keyword evidence="8" id="KW-0282">Flagellum</keyword>
<comment type="function">
    <text evidence="5">Required for morphogenesis and for the elongation of the flagellar filament by facilitating polymerization of the flagellin monomers at the tip of growing filament. Forms a capping structure, which prevents flagellin subunits (transported through the central channel of the flagellum) from leaking out without polymerization at the distal end.</text>
</comment>
<evidence type="ECO:0000256" key="3">
    <source>
        <dbReference type="ARBA" id="ARBA00023054"/>
    </source>
</evidence>
<dbReference type="EMBL" id="QNRQ01000001">
    <property type="protein sequence ID" value="RBP43273.1"/>
    <property type="molecule type" value="Genomic_DNA"/>
</dbReference>
<dbReference type="InterPro" id="IPR010809">
    <property type="entry name" value="FliD_C"/>
</dbReference>
<accession>A0A366HK22</accession>
<dbReference type="GO" id="GO:0007155">
    <property type="term" value="P:cell adhesion"/>
    <property type="evidence" value="ECO:0007669"/>
    <property type="project" value="InterPro"/>
</dbReference>
<dbReference type="GO" id="GO:0009424">
    <property type="term" value="C:bacterial-type flagellum hook"/>
    <property type="evidence" value="ECO:0007669"/>
    <property type="project" value="UniProtKB-UniRule"/>
</dbReference>